<evidence type="ECO:0000256" key="1">
    <source>
        <dbReference type="SAM" id="MobiDB-lite"/>
    </source>
</evidence>
<proteinExistence type="predicted"/>
<sequence length="21" mass="2494">MRIHGTSEKRRERVRGKRALG</sequence>
<reference evidence="2" key="1">
    <citation type="journal article" date="2023" name="Mol. Ecol. Resour.">
        <title>Chromosome-level genome assembly of a triploid poplar Populus alba 'Berolinensis'.</title>
        <authorList>
            <person name="Chen S."/>
            <person name="Yu Y."/>
            <person name="Wang X."/>
            <person name="Wang S."/>
            <person name="Zhang T."/>
            <person name="Zhou Y."/>
            <person name="He R."/>
            <person name="Meng N."/>
            <person name="Wang Y."/>
            <person name="Liu W."/>
            <person name="Liu Z."/>
            <person name="Liu J."/>
            <person name="Guo Q."/>
            <person name="Huang H."/>
            <person name="Sederoff R.R."/>
            <person name="Wang G."/>
            <person name="Qu G."/>
            <person name="Chen S."/>
        </authorList>
    </citation>
    <scope>NUCLEOTIDE SEQUENCE</scope>
    <source>
        <strain evidence="2">SC-2020</strain>
    </source>
</reference>
<evidence type="ECO:0000313" key="3">
    <source>
        <dbReference type="Proteomes" id="UP001164929"/>
    </source>
</evidence>
<gene>
    <name evidence="2" type="ORF">NC653_024536</name>
</gene>
<keyword evidence="3" id="KW-1185">Reference proteome</keyword>
<feature type="compositionally biased region" description="Basic residues" evidence="1">
    <location>
        <begin position="12"/>
        <end position="21"/>
    </location>
</feature>
<evidence type="ECO:0000313" key="2">
    <source>
        <dbReference type="EMBL" id="KAJ6981165.1"/>
    </source>
</evidence>
<comment type="caution">
    <text evidence="2">The sequence shown here is derived from an EMBL/GenBank/DDBJ whole genome shotgun (WGS) entry which is preliminary data.</text>
</comment>
<dbReference type="EMBL" id="JAQIZT010000010">
    <property type="protein sequence ID" value="KAJ6981165.1"/>
    <property type="molecule type" value="Genomic_DNA"/>
</dbReference>
<name>A0AAD6MA12_9ROSI</name>
<dbReference type="Proteomes" id="UP001164929">
    <property type="component" value="Chromosome 10"/>
</dbReference>
<dbReference type="AlphaFoldDB" id="A0AAD6MA12"/>
<feature type="compositionally biased region" description="Basic and acidic residues" evidence="1">
    <location>
        <begin position="1"/>
        <end position="11"/>
    </location>
</feature>
<feature type="region of interest" description="Disordered" evidence="1">
    <location>
        <begin position="1"/>
        <end position="21"/>
    </location>
</feature>
<accession>A0AAD6MA12</accession>
<organism evidence="2 3">
    <name type="scientific">Populus alba x Populus x berolinensis</name>
    <dbReference type="NCBI Taxonomy" id="444605"/>
    <lineage>
        <taxon>Eukaryota</taxon>
        <taxon>Viridiplantae</taxon>
        <taxon>Streptophyta</taxon>
        <taxon>Embryophyta</taxon>
        <taxon>Tracheophyta</taxon>
        <taxon>Spermatophyta</taxon>
        <taxon>Magnoliopsida</taxon>
        <taxon>eudicotyledons</taxon>
        <taxon>Gunneridae</taxon>
        <taxon>Pentapetalae</taxon>
        <taxon>rosids</taxon>
        <taxon>fabids</taxon>
        <taxon>Malpighiales</taxon>
        <taxon>Salicaceae</taxon>
        <taxon>Saliceae</taxon>
        <taxon>Populus</taxon>
    </lineage>
</organism>
<protein>
    <submittedName>
        <fullName evidence="2">Uncharacterized protein</fullName>
    </submittedName>
</protein>